<dbReference type="Proteomes" id="UP000239539">
    <property type="component" value="Unassembled WGS sequence"/>
</dbReference>
<evidence type="ECO:0000256" key="1">
    <source>
        <dbReference type="SAM" id="Phobius"/>
    </source>
</evidence>
<feature type="transmembrane region" description="Helical" evidence="1">
    <location>
        <begin position="9"/>
        <end position="30"/>
    </location>
</feature>
<evidence type="ECO:0000313" key="2">
    <source>
        <dbReference type="EMBL" id="PRO67374.1"/>
    </source>
</evidence>
<proteinExistence type="predicted"/>
<feature type="transmembrane region" description="Helical" evidence="1">
    <location>
        <begin position="216"/>
        <end position="238"/>
    </location>
</feature>
<dbReference type="EMBL" id="PVNO01000031">
    <property type="protein sequence ID" value="PRO67374.1"/>
    <property type="molecule type" value="Genomic_DNA"/>
</dbReference>
<accession>A0ABX5CIH0</accession>
<keyword evidence="3" id="KW-1185">Reference proteome</keyword>
<name>A0ABX5CIH0_9ALTE</name>
<comment type="caution">
    <text evidence="2">The sequence shown here is derived from an EMBL/GenBank/DDBJ whole genome shotgun (WGS) entry which is preliminary data.</text>
</comment>
<sequence length="281" mass="32167">MSNRSKGNLILEFLLYPSLLVLSMVILHFLAGTVKLNIDSSDAQRDFNTAIGTALLSGVFLFSIRVIQKQAAKNLYSMLNVIGKRDEFWLHRKKLSEQFAKHLILSVAVSFIMPLLYMLSEGLLVRLHEKEVFIVAVGAIPFWLLLTLFVLQLITVNRYSWKILFGGDIDLVDKLKLYSRVMKMAMITLATIGLVLAVIPVFWINQPIHFFDIATLIFLLTLIVSFLFAPFVYIALIVGKVKYALAKDIDKRVDKLIKESVVYERSQEIEELLYIKEKYCN</sequence>
<organism evidence="2 3">
    <name type="scientific">Alteromonas gracilis</name>
    <dbReference type="NCBI Taxonomy" id="1479524"/>
    <lineage>
        <taxon>Bacteria</taxon>
        <taxon>Pseudomonadati</taxon>
        <taxon>Pseudomonadota</taxon>
        <taxon>Gammaproteobacteria</taxon>
        <taxon>Alteromonadales</taxon>
        <taxon>Alteromonadaceae</taxon>
        <taxon>Alteromonas/Salinimonas group</taxon>
        <taxon>Alteromonas</taxon>
    </lineage>
</organism>
<keyword evidence="1" id="KW-1133">Transmembrane helix</keyword>
<reference evidence="3" key="1">
    <citation type="journal article" date="2020" name="Int. J. Syst. Evol. Microbiol.">
        <title>Alteromonas alba sp. nov., a marine bacterium isolated from the seawater of the West Pacific Ocean.</title>
        <authorList>
            <person name="Sun C."/>
            <person name="Wu Y.-H."/>
            <person name="Xamxidin M."/>
            <person name="Cheng H."/>
            <person name="Xu X.-W."/>
        </authorList>
    </citation>
    <scope>NUCLEOTIDE SEQUENCE [LARGE SCALE GENOMIC DNA]</scope>
    <source>
        <strain evidence="3">9a2</strain>
    </source>
</reference>
<feature type="transmembrane region" description="Helical" evidence="1">
    <location>
        <begin position="184"/>
        <end position="204"/>
    </location>
</feature>
<protein>
    <submittedName>
        <fullName evidence="2">Uncharacterized protein</fullName>
    </submittedName>
</protein>
<feature type="transmembrane region" description="Helical" evidence="1">
    <location>
        <begin position="102"/>
        <end position="120"/>
    </location>
</feature>
<keyword evidence="1" id="KW-0812">Transmembrane</keyword>
<feature type="transmembrane region" description="Helical" evidence="1">
    <location>
        <begin position="132"/>
        <end position="154"/>
    </location>
</feature>
<keyword evidence="1" id="KW-0472">Membrane</keyword>
<feature type="transmembrane region" description="Helical" evidence="1">
    <location>
        <begin position="50"/>
        <end position="67"/>
    </location>
</feature>
<evidence type="ECO:0000313" key="3">
    <source>
        <dbReference type="Proteomes" id="UP000239539"/>
    </source>
</evidence>
<gene>
    <name evidence="2" type="ORF">C6Y39_16900</name>
</gene>